<dbReference type="AlphaFoldDB" id="A0A140L4G4"/>
<feature type="signal peptide" evidence="6">
    <location>
        <begin position="1"/>
        <end position="23"/>
    </location>
</feature>
<evidence type="ECO:0000256" key="4">
    <source>
        <dbReference type="ARBA" id="ARBA00023139"/>
    </source>
</evidence>
<evidence type="ECO:0000256" key="5">
    <source>
        <dbReference type="ARBA" id="ARBA00023288"/>
    </source>
</evidence>
<gene>
    <name evidence="7" type="ORF">AN619_17030</name>
</gene>
<keyword evidence="1" id="KW-1003">Cell membrane</keyword>
<dbReference type="Proteomes" id="UP000070456">
    <property type="component" value="Unassembled WGS sequence"/>
</dbReference>
<keyword evidence="4" id="KW-0564">Palmitate</keyword>
<dbReference type="PANTHER" id="PTHR43649:SF33">
    <property type="entry name" value="POLYGALACTURONAN_RHAMNOGALACTURONAN-BINDING PROTEIN YTCQ"/>
    <property type="match status" value="1"/>
</dbReference>
<keyword evidence="2 6" id="KW-0732">Signal</keyword>
<dbReference type="InterPro" id="IPR006059">
    <property type="entry name" value="SBP"/>
</dbReference>
<sequence length="416" mass="46261">MMRKWKKGLAVALCLLMIMGALAGCGSQRPASTTGTGGAGSSLLKVSMSLGEEEWAVMREDIFPAFEKQNNVKIEAVQIESGDMAAKLESMKKAGKMEIDLIAQDNMQLANLVDKGLVEDLSEYRDMIPKEIIPSLVPVGEFDGKLYFMPFRPNVEINFYNEKKFQQYGLKPPTTWDELLQVAKTFKEKEGVGRILLKGTLDGNTTVQLFEFIRQAGGDPLVLNDEGSIKAFTFLKELYPYLSPDSSKSDWNFINQYLANESGYYGANWPFAVNVIVKDAGKTEMKSHEGFSGPVKKSKVLGGDVLGIPVGAPNKEMAIKFIEYLLSKEVQETLVSKLGWPSSRSDANGKVEDWQKPYFDAVSKALESAEPRPNVTYWADVDKALNEAYKAITIDGKEVKETLDKYHSILEEAKKK</sequence>
<accession>A0A140L4G4</accession>
<dbReference type="PANTHER" id="PTHR43649">
    <property type="entry name" value="ARABINOSE-BINDING PROTEIN-RELATED"/>
    <property type="match status" value="1"/>
</dbReference>
<dbReference type="PROSITE" id="PS51257">
    <property type="entry name" value="PROKAR_LIPOPROTEIN"/>
    <property type="match status" value="1"/>
</dbReference>
<evidence type="ECO:0000256" key="3">
    <source>
        <dbReference type="ARBA" id="ARBA00023136"/>
    </source>
</evidence>
<proteinExistence type="predicted"/>
<evidence type="ECO:0000256" key="6">
    <source>
        <dbReference type="SAM" id="SignalP"/>
    </source>
</evidence>
<protein>
    <recommendedName>
        <fullName evidence="9">ABC transporter-binding protein</fullName>
    </recommendedName>
</protein>
<reference evidence="7 8" key="1">
    <citation type="submission" date="2015-12" db="EMBL/GenBank/DDBJ databases">
        <title>Draft genome sequence of the thermoanaerobe Thermotalea metallivorans, an isolate from the runoff channel of the Great Artesian Basin, Australia.</title>
        <authorList>
            <person name="Patel B.K."/>
        </authorList>
    </citation>
    <scope>NUCLEOTIDE SEQUENCE [LARGE SCALE GENOMIC DNA]</scope>
    <source>
        <strain evidence="7 8">B2-1</strain>
    </source>
</reference>
<comment type="caution">
    <text evidence="7">The sequence shown here is derived from an EMBL/GenBank/DDBJ whole genome shotgun (WGS) entry which is preliminary data.</text>
</comment>
<keyword evidence="5" id="KW-0449">Lipoprotein</keyword>
<evidence type="ECO:0000313" key="8">
    <source>
        <dbReference type="Proteomes" id="UP000070456"/>
    </source>
</evidence>
<organism evidence="7 8">
    <name type="scientific">Thermotalea metallivorans</name>
    <dbReference type="NCBI Taxonomy" id="520762"/>
    <lineage>
        <taxon>Bacteria</taxon>
        <taxon>Bacillati</taxon>
        <taxon>Bacillota</taxon>
        <taxon>Clostridia</taxon>
        <taxon>Peptostreptococcales</taxon>
        <taxon>Thermotaleaceae</taxon>
        <taxon>Thermotalea</taxon>
    </lineage>
</organism>
<name>A0A140L4G4_9FIRM</name>
<dbReference type="Gene3D" id="3.40.190.10">
    <property type="entry name" value="Periplasmic binding protein-like II"/>
    <property type="match status" value="1"/>
</dbReference>
<evidence type="ECO:0008006" key="9">
    <source>
        <dbReference type="Google" id="ProtNLM"/>
    </source>
</evidence>
<dbReference type="SUPFAM" id="SSF53850">
    <property type="entry name" value="Periplasmic binding protein-like II"/>
    <property type="match status" value="1"/>
</dbReference>
<feature type="chain" id="PRO_5038901437" description="ABC transporter-binding protein" evidence="6">
    <location>
        <begin position="24"/>
        <end position="416"/>
    </location>
</feature>
<dbReference type="PATRIC" id="fig|520762.4.peg.1890"/>
<dbReference type="STRING" id="520762.AN619_17030"/>
<dbReference type="EMBL" id="LOEE01000034">
    <property type="protein sequence ID" value="KXG75439.1"/>
    <property type="molecule type" value="Genomic_DNA"/>
</dbReference>
<dbReference type="Pfam" id="PF13416">
    <property type="entry name" value="SBP_bac_8"/>
    <property type="match status" value="1"/>
</dbReference>
<keyword evidence="8" id="KW-1185">Reference proteome</keyword>
<dbReference type="InterPro" id="IPR050490">
    <property type="entry name" value="Bact_solute-bd_prot1"/>
</dbReference>
<dbReference type="RefSeq" id="WP_242867363.1">
    <property type="nucleotide sequence ID" value="NZ_LOEE01000034.1"/>
</dbReference>
<evidence type="ECO:0000313" key="7">
    <source>
        <dbReference type="EMBL" id="KXG75439.1"/>
    </source>
</evidence>
<evidence type="ECO:0000256" key="1">
    <source>
        <dbReference type="ARBA" id="ARBA00022475"/>
    </source>
</evidence>
<keyword evidence="3" id="KW-0472">Membrane</keyword>
<evidence type="ECO:0000256" key="2">
    <source>
        <dbReference type="ARBA" id="ARBA00022729"/>
    </source>
</evidence>